<feature type="signal peptide" evidence="1">
    <location>
        <begin position="1"/>
        <end position="28"/>
    </location>
</feature>
<accession>A0ABC8VK43</accession>
<keyword evidence="3" id="KW-1185">Reference proteome</keyword>
<keyword evidence="1" id="KW-0732">Signal</keyword>
<evidence type="ECO:0000256" key="1">
    <source>
        <dbReference type="SAM" id="SignalP"/>
    </source>
</evidence>
<proteinExistence type="predicted"/>
<dbReference type="AlphaFoldDB" id="A0ABC8VK43"/>
<protein>
    <submittedName>
        <fullName evidence="2">Uncharacterized protein</fullName>
    </submittedName>
</protein>
<evidence type="ECO:0000313" key="2">
    <source>
        <dbReference type="EMBL" id="CAL4892490.1"/>
    </source>
</evidence>
<organism evidence="2 3">
    <name type="scientific">Urochloa decumbens</name>
    <dbReference type="NCBI Taxonomy" id="240449"/>
    <lineage>
        <taxon>Eukaryota</taxon>
        <taxon>Viridiplantae</taxon>
        <taxon>Streptophyta</taxon>
        <taxon>Embryophyta</taxon>
        <taxon>Tracheophyta</taxon>
        <taxon>Spermatophyta</taxon>
        <taxon>Magnoliopsida</taxon>
        <taxon>Liliopsida</taxon>
        <taxon>Poales</taxon>
        <taxon>Poaceae</taxon>
        <taxon>PACMAD clade</taxon>
        <taxon>Panicoideae</taxon>
        <taxon>Panicodae</taxon>
        <taxon>Paniceae</taxon>
        <taxon>Melinidinae</taxon>
        <taxon>Urochloa</taxon>
    </lineage>
</organism>
<reference evidence="2 3" key="2">
    <citation type="submission" date="2024-10" db="EMBL/GenBank/DDBJ databases">
        <authorList>
            <person name="Ryan C."/>
        </authorList>
    </citation>
    <scope>NUCLEOTIDE SEQUENCE [LARGE SCALE GENOMIC DNA]</scope>
</reference>
<reference evidence="3" key="1">
    <citation type="submission" date="2024-06" db="EMBL/GenBank/DDBJ databases">
        <authorList>
            <person name="Ryan C."/>
        </authorList>
    </citation>
    <scope>NUCLEOTIDE SEQUENCE [LARGE SCALE GENOMIC DNA]</scope>
</reference>
<sequence length="166" mass="17298">MAPSIAAALKRAFLVAMCVMLLHYSSMGQQLAPAPAPAPTIPPSDCPRYCSSQCTHICQASSDDWARRCDSIRPELAYASCFEGCSSSQCNGNSGYARGTCTLNSCSASTCGCPCARRCCESCTGSAVGPYATCMSAQPKVYAYCMPGCTADCNNRCANGTVAYGP</sequence>
<feature type="chain" id="PRO_5044801042" evidence="1">
    <location>
        <begin position="29"/>
        <end position="166"/>
    </location>
</feature>
<dbReference type="Proteomes" id="UP001497457">
    <property type="component" value="Chromosome 10rd"/>
</dbReference>
<gene>
    <name evidence="2" type="ORF">URODEC1_LOCUS4299</name>
</gene>
<name>A0ABC8VK43_9POAL</name>
<dbReference type="EMBL" id="OZ075120">
    <property type="protein sequence ID" value="CAL4892490.1"/>
    <property type="molecule type" value="Genomic_DNA"/>
</dbReference>
<evidence type="ECO:0000313" key="3">
    <source>
        <dbReference type="Proteomes" id="UP001497457"/>
    </source>
</evidence>